<evidence type="ECO:0000256" key="1">
    <source>
        <dbReference type="SAM" id="MobiDB-lite"/>
    </source>
</evidence>
<protein>
    <submittedName>
        <fullName evidence="2">Uncharacterized protein</fullName>
    </submittedName>
</protein>
<feature type="region of interest" description="Disordered" evidence="1">
    <location>
        <begin position="1"/>
        <end position="23"/>
    </location>
</feature>
<feature type="compositionally biased region" description="Low complexity" evidence="1">
    <location>
        <begin position="9"/>
        <end position="23"/>
    </location>
</feature>
<evidence type="ECO:0000313" key="3">
    <source>
        <dbReference type="Proteomes" id="UP000241764"/>
    </source>
</evidence>
<organism evidence="2 3">
    <name type="scientific">Phyllobacterium sophorae</name>
    <dbReference type="NCBI Taxonomy" id="1520277"/>
    <lineage>
        <taxon>Bacteria</taxon>
        <taxon>Pseudomonadati</taxon>
        <taxon>Pseudomonadota</taxon>
        <taxon>Alphaproteobacteria</taxon>
        <taxon>Hyphomicrobiales</taxon>
        <taxon>Phyllobacteriaceae</taxon>
        <taxon>Phyllobacterium</taxon>
    </lineage>
</organism>
<evidence type="ECO:0000313" key="2">
    <source>
        <dbReference type="EMBL" id="PSH61082.1"/>
    </source>
</evidence>
<keyword evidence="3" id="KW-1185">Reference proteome</keyword>
<comment type="caution">
    <text evidence="2">The sequence shown here is derived from an EMBL/GenBank/DDBJ whole genome shotgun (WGS) entry which is preliminary data.</text>
</comment>
<gene>
    <name evidence="2" type="ORF">CU103_24285</name>
</gene>
<proteinExistence type="predicted"/>
<dbReference type="AlphaFoldDB" id="A0A2P7B3N6"/>
<dbReference type="EMBL" id="PGGM01000014">
    <property type="protein sequence ID" value="PSH61082.1"/>
    <property type="molecule type" value="Genomic_DNA"/>
</dbReference>
<dbReference type="OrthoDB" id="8449957at2"/>
<feature type="region of interest" description="Disordered" evidence="1">
    <location>
        <begin position="59"/>
        <end position="78"/>
    </location>
</feature>
<accession>A0A2P7B3N6</accession>
<reference evidence="3" key="1">
    <citation type="submission" date="2017-11" db="EMBL/GenBank/DDBJ databases">
        <authorList>
            <person name="Kuznetsova I."/>
            <person name="Sazanova A."/>
            <person name="Chirak E."/>
            <person name="Safronova V."/>
            <person name="Willems A."/>
        </authorList>
    </citation>
    <scope>NUCLEOTIDE SEQUENCE [LARGE SCALE GENOMIC DNA]</scope>
    <source>
        <strain evidence="3">CCBAU 03422</strain>
    </source>
</reference>
<name>A0A2P7B3N6_9HYPH</name>
<sequence length="78" mass="8542">MAVKMLSRTAKTNAKSNSSAAVRSAVRTKYSEYSAAAPTDHARKASELAKKIREFEANIDSDPRPVVRSRDAKTGLFK</sequence>
<dbReference type="Proteomes" id="UP000241764">
    <property type="component" value="Unassembled WGS sequence"/>
</dbReference>